<evidence type="ECO:0000259" key="2">
    <source>
        <dbReference type="PROSITE" id="PS50234"/>
    </source>
</evidence>
<keyword evidence="1" id="KW-0175">Coiled coil</keyword>
<keyword evidence="4" id="KW-1185">Reference proteome</keyword>
<dbReference type="GeneID" id="14913972"/>
<dbReference type="SMART" id="SM00327">
    <property type="entry name" value="VWA"/>
    <property type="match status" value="1"/>
</dbReference>
<dbReference type="GO" id="GO:0005524">
    <property type="term" value="F:ATP binding"/>
    <property type="evidence" value="ECO:0007669"/>
    <property type="project" value="InterPro"/>
</dbReference>
<dbReference type="RefSeq" id="XP_004335521.1">
    <property type="nucleotide sequence ID" value="XM_004335473.1"/>
</dbReference>
<dbReference type="Pfam" id="PF07728">
    <property type="entry name" value="AAA_5"/>
    <property type="match status" value="4"/>
</dbReference>
<dbReference type="KEGG" id="acan:ACA1_247110"/>
<dbReference type="Gene3D" id="3.40.50.300">
    <property type="entry name" value="P-loop containing nucleotide triphosphate hydrolases"/>
    <property type="match status" value="3"/>
</dbReference>
<dbReference type="EMBL" id="KB008093">
    <property type="protein sequence ID" value="ELR13508.1"/>
    <property type="molecule type" value="Genomic_DNA"/>
</dbReference>
<proteinExistence type="predicted"/>
<dbReference type="STRING" id="1257118.L8GLB6"/>
<dbReference type="SUPFAM" id="SSF52540">
    <property type="entry name" value="P-loop containing nucleoside triphosphate hydrolases"/>
    <property type="match status" value="3"/>
</dbReference>
<dbReference type="OrthoDB" id="5186at2759"/>
<gene>
    <name evidence="3" type="ORF">ACA1_247110</name>
</gene>
<dbReference type="GO" id="GO:0005737">
    <property type="term" value="C:cytoplasm"/>
    <property type="evidence" value="ECO:0007669"/>
    <property type="project" value="TreeGrafter"/>
</dbReference>
<dbReference type="SMART" id="SM00382">
    <property type="entry name" value="AAA"/>
    <property type="match status" value="2"/>
</dbReference>
<dbReference type="PROSITE" id="PS50234">
    <property type="entry name" value="VWFA"/>
    <property type="match status" value="1"/>
</dbReference>
<dbReference type="PANTHER" id="PTHR21610">
    <property type="entry name" value="VON WILLEBRAND FACTOR A DOMAIN-CONTAINING PROTEIN 8"/>
    <property type="match status" value="1"/>
</dbReference>
<organism evidence="3 4">
    <name type="scientific">Acanthamoeba castellanii (strain ATCC 30010 / Neff)</name>
    <dbReference type="NCBI Taxonomy" id="1257118"/>
    <lineage>
        <taxon>Eukaryota</taxon>
        <taxon>Amoebozoa</taxon>
        <taxon>Discosea</taxon>
        <taxon>Longamoebia</taxon>
        <taxon>Centramoebida</taxon>
        <taxon>Acanthamoebidae</taxon>
        <taxon>Acanthamoeba</taxon>
    </lineage>
</organism>
<sequence length="1467" mass="162659">MLRCSLRVPCRGTWQERLDEASVGQRPSRVTIGDVSLPLPSGGPRTPAFVPLLPSSLGWMMETQEVLQVLRWMMQKDQLAQDMLLLGRRIALRFCEVAQREYEFISLSRDTTEADLKQRREIVGNSVRFVDQAAVRAAIEGRVLILEGIEKAERNILPLLNNLLENREMALEDGRFLMNAKRYDKLLETHTEAEMHRLGLIRVDPNFRVISLSLPVPRYAGNPLDPPLRSRFQAYSVPPLSLSSRIDTLSREAPSLSADTVKLLASAAEAFRHADTESFSELLAKPIEFTEEGLVSAARLLERFPHTATQDVLRRVYPSRWVAKDAAQADAIESAFKKLGVDMKSERAKGYAIASVRHEAPRHKLVTLTRESGREEAKMLEDHAIGRDMCIIGPKGSGKSTLVKQFAAMLGYETEHMMLFRDMSTRDLLQRRATKKIDRAKQAEALSQSSSARHREGLGLVASATDELVREESRIMGNNDALAESLREGEDSESMWELSPLIRAAVNGRIAILDNIDRLPVGALSVLQSLIHERQVSLHDGTRLVSSETYGRLLSEHGLTQAELTANRVYAIHPAFRIIATGDLPSASHAYITQEVMSLFHFHHLPSLDNPVELERFLDRVALRRDGVDSVDNASSPARLDRAREQLAGLVRFNEALKQNKHLQIALSTRQLIRAGRRIANAERPATALDTRDVVHGLLLFDFLPAATKATVTKLLFKSLGGREPFSSHHAKEYAQECEKGNYDYLFSVGTFHDEARNAKALEGQSPSPSPFSPTGASSLAVEAPAAKAHPVHLIPDIDFFAIPSHVSLLQEMYKDYALGEHLLLIGPQGVGKNKLTDKFLQTLHLPRQYIQLHRDTTVSSLTLQPSLERGKIVWTDSPLVKAVKEGHVLVVDEADKAPPEVVVVLKSLVDGEMTLADGRRIVQSAHIAQQGSSSAPNEAEAVVAMHPNFRLIVLANKPGWPHAIDNPDVASEMALLRAYAPSVPTETLSRLTRAFSHLRQLVDEGHLSYPYSSREAIAIARHLERFPGEPFEEALRNVFAFDVWSDSTVRESIVAAFKRSGFRVSNTFMQPPVELFEASQAGAGAGATAASGRRRPLRLNYEYDNDRQATKPKHGKVDPANSPHVGGNTWAGGSGGADTAGLGGKGGPYRLDSGHPVHQISDEEKRKVSKEVLEAAKAMAQEALQKKLQEIEMSEEDAVLYEDYAYAVKGQVSQLRTMLQGLQSKSKERQWLRRQTHGGELDEAQLVEAMAGEGAIFKRRGEELPPLGFSAGLKPKRIHFVMDVSGSMYRFNGFDGRLDRMLEAAVLVMESFTGFENRFKYSIGGHSGDSPNIPLVDTVKQPQNRRQRLAVLRRMAAHSQFCSSGDYTLTATELAIRELEKEEADEHFVIVVSDANLRRYGISPRTLGKILMREPKVQAHCIFIASLADEAERIAEEIPPGLAYVCLDSKGLPLALNKILTSKIIT</sequence>
<evidence type="ECO:0000256" key="1">
    <source>
        <dbReference type="SAM" id="Coils"/>
    </source>
</evidence>
<protein>
    <submittedName>
        <fullName evidence="3">ATPase family associated with various cellular activities (AAA) domain containing protein</fullName>
    </submittedName>
</protein>
<dbReference type="GO" id="GO:0016887">
    <property type="term" value="F:ATP hydrolysis activity"/>
    <property type="evidence" value="ECO:0007669"/>
    <property type="project" value="InterPro"/>
</dbReference>
<dbReference type="InterPro" id="IPR002035">
    <property type="entry name" value="VWF_A"/>
</dbReference>
<dbReference type="InterPro" id="IPR039891">
    <property type="entry name" value="VWA8"/>
</dbReference>
<dbReference type="VEuPathDB" id="AmoebaDB:ACA1_247110"/>
<dbReference type="FunFam" id="3.40.50.300:FF:000587">
    <property type="entry name" value="von Willebrand factor A domain containing 8"/>
    <property type="match status" value="1"/>
</dbReference>
<accession>L8GLB6</accession>
<dbReference type="Gene3D" id="3.40.50.410">
    <property type="entry name" value="von Willebrand factor, type A domain"/>
    <property type="match status" value="1"/>
</dbReference>
<name>L8GLB6_ACACF</name>
<dbReference type="InterPro" id="IPR011704">
    <property type="entry name" value="ATPase_dyneun-rel_AAA"/>
</dbReference>
<feature type="domain" description="VWFA" evidence="2">
    <location>
        <begin position="1278"/>
        <end position="1465"/>
    </location>
</feature>
<evidence type="ECO:0000313" key="3">
    <source>
        <dbReference type="EMBL" id="ELR13508.1"/>
    </source>
</evidence>
<evidence type="ECO:0000313" key="4">
    <source>
        <dbReference type="Proteomes" id="UP000011083"/>
    </source>
</evidence>
<dbReference type="SUPFAM" id="SSF53300">
    <property type="entry name" value="vWA-like"/>
    <property type="match status" value="1"/>
</dbReference>
<dbReference type="Proteomes" id="UP000011083">
    <property type="component" value="Unassembled WGS sequence"/>
</dbReference>
<reference evidence="3 4" key="1">
    <citation type="journal article" date="2013" name="Genome Biol.">
        <title>Genome of Acanthamoeba castellanii highlights extensive lateral gene transfer and early evolution of tyrosine kinase signaling.</title>
        <authorList>
            <person name="Clarke M."/>
            <person name="Lohan A.J."/>
            <person name="Liu B."/>
            <person name="Lagkouvardos I."/>
            <person name="Roy S."/>
            <person name="Zafar N."/>
            <person name="Bertelli C."/>
            <person name="Schilde C."/>
            <person name="Kianianmomeni A."/>
            <person name="Burglin T.R."/>
            <person name="Frech C."/>
            <person name="Turcotte B."/>
            <person name="Kopec K.O."/>
            <person name="Synnott J.M."/>
            <person name="Choo C."/>
            <person name="Paponov I."/>
            <person name="Finkler A."/>
            <person name="Soon Heng Tan C."/>
            <person name="Hutchins A.P."/>
            <person name="Weinmeier T."/>
            <person name="Rattei T."/>
            <person name="Chu J.S."/>
            <person name="Gimenez G."/>
            <person name="Irimia M."/>
            <person name="Rigden D.J."/>
            <person name="Fitzpatrick D.A."/>
            <person name="Lorenzo-Morales J."/>
            <person name="Bateman A."/>
            <person name="Chiu C.H."/>
            <person name="Tang P."/>
            <person name="Hegemann P."/>
            <person name="Fromm H."/>
            <person name="Raoult D."/>
            <person name="Greub G."/>
            <person name="Miranda-Saavedra D."/>
            <person name="Chen N."/>
            <person name="Nash P."/>
            <person name="Ginger M.L."/>
            <person name="Horn M."/>
            <person name="Schaap P."/>
            <person name="Caler L."/>
            <person name="Loftus B."/>
        </authorList>
    </citation>
    <scope>NUCLEOTIDE SEQUENCE [LARGE SCALE GENOMIC DNA]</scope>
    <source>
        <strain evidence="3 4">Neff</strain>
    </source>
</reference>
<dbReference type="InterPro" id="IPR027417">
    <property type="entry name" value="P-loop_NTPase"/>
</dbReference>
<dbReference type="InterPro" id="IPR003593">
    <property type="entry name" value="AAA+_ATPase"/>
</dbReference>
<feature type="coiled-coil region" evidence="1">
    <location>
        <begin position="1171"/>
        <end position="1198"/>
    </location>
</feature>
<dbReference type="InterPro" id="IPR036465">
    <property type="entry name" value="vWFA_dom_sf"/>
</dbReference>
<dbReference type="OMA" id="GTHIVHP"/>
<dbReference type="PANTHER" id="PTHR21610:SF9">
    <property type="entry name" value="VON WILLEBRAND FACTOR A DOMAIN-CONTAINING PROTEIN 8"/>
    <property type="match status" value="1"/>
</dbReference>